<gene>
    <name evidence="2" type="ORF">CRI94_07560</name>
</gene>
<dbReference type="AlphaFoldDB" id="A0A2A8CZ40"/>
<reference evidence="2 3" key="1">
    <citation type="submission" date="2017-10" db="EMBL/GenBank/DDBJ databases">
        <title>Draft genome of Longibacter Salinarum.</title>
        <authorList>
            <person name="Goh K.M."/>
            <person name="Shamsir M.S."/>
            <person name="Lim S.W."/>
        </authorList>
    </citation>
    <scope>NUCLEOTIDE SEQUENCE [LARGE SCALE GENOMIC DNA]</scope>
    <source>
        <strain evidence="2 3">KCTC 52045</strain>
    </source>
</reference>
<keyword evidence="2" id="KW-0503">Monooxygenase</keyword>
<name>A0A2A8CZ40_9BACT</name>
<dbReference type="Pfam" id="PF03992">
    <property type="entry name" value="ABM"/>
    <property type="match status" value="1"/>
</dbReference>
<dbReference type="EMBL" id="PDEQ01000003">
    <property type="protein sequence ID" value="PEN13904.1"/>
    <property type="molecule type" value="Genomic_DNA"/>
</dbReference>
<protein>
    <submittedName>
        <fullName evidence="2">Antibiotic biosynthesis monooxygenase</fullName>
    </submittedName>
</protein>
<dbReference type="PROSITE" id="PS51725">
    <property type="entry name" value="ABM"/>
    <property type="match status" value="1"/>
</dbReference>
<dbReference type="Proteomes" id="UP000220102">
    <property type="component" value="Unassembled WGS sequence"/>
</dbReference>
<evidence type="ECO:0000313" key="3">
    <source>
        <dbReference type="Proteomes" id="UP000220102"/>
    </source>
</evidence>
<dbReference type="GO" id="GO:0004497">
    <property type="term" value="F:monooxygenase activity"/>
    <property type="evidence" value="ECO:0007669"/>
    <property type="project" value="UniProtKB-KW"/>
</dbReference>
<organism evidence="2 3">
    <name type="scientific">Longibacter salinarum</name>
    <dbReference type="NCBI Taxonomy" id="1850348"/>
    <lineage>
        <taxon>Bacteria</taxon>
        <taxon>Pseudomonadati</taxon>
        <taxon>Rhodothermota</taxon>
        <taxon>Rhodothermia</taxon>
        <taxon>Rhodothermales</taxon>
        <taxon>Salisaetaceae</taxon>
        <taxon>Longibacter</taxon>
    </lineage>
</organism>
<accession>A0A2A8CZ40</accession>
<feature type="domain" description="ABM" evidence="1">
    <location>
        <begin position="7"/>
        <end position="96"/>
    </location>
</feature>
<evidence type="ECO:0000259" key="1">
    <source>
        <dbReference type="PROSITE" id="PS51725"/>
    </source>
</evidence>
<comment type="caution">
    <text evidence="2">The sequence shown here is derived from an EMBL/GenBank/DDBJ whole genome shotgun (WGS) entry which is preliminary data.</text>
</comment>
<keyword evidence="2" id="KW-0560">Oxidoreductase</keyword>
<evidence type="ECO:0000313" key="2">
    <source>
        <dbReference type="EMBL" id="PEN13904.1"/>
    </source>
</evidence>
<dbReference type="RefSeq" id="WP_098075067.1">
    <property type="nucleotide sequence ID" value="NZ_PDEQ01000003.1"/>
</dbReference>
<dbReference type="InterPro" id="IPR011008">
    <property type="entry name" value="Dimeric_a/b-barrel"/>
</dbReference>
<dbReference type="OrthoDB" id="1120859at2"/>
<keyword evidence="3" id="KW-1185">Reference proteome</keyword>
<dbReference type="Gene3D" id="3.30.70.100">
    <property type="match status" value="1"/>
</dbReference>
<dbReference type="InterPro" id="IPR007138">
    <property type="entry name" value="ABM_dom"/>
</dbReference>
<sequence>MPDAEPLVRIVRMTFHPDTVDDFIDHFDDVSPRIRSFPGCTHLELWRDARYPNICTTYSHWESQGALDAYRNSDLFSGAWQTAKRLFAARPVAQSYAPARKVEPK</sequence>
<proteinExistence type="predicted"/>
<dbReference type="SUPFAM" id="SSF54909">
    <property type="entry name" value="Dimeric alpha+beta barrel"/>
    <property type="match status" value="1"/>
</dbReference>